<evidence type="ECO:0000313" key="4">
    <source>
        <dbReference type="Proteomes" id="UP001195483"/>
    </source>
</evidence>
<evidence type="ECO:0000313" key="3">
    <source>
        <dbReference type="EMBL" id="KAK3601546.1"/>
    </source>
</evidence>
<evidence type="ECO:0000256" key="1">
    <source>
        <dbReference type="ARBA" id="ARBA00022801"/>
    </source>
</evidence>
<feature type="transmembrane region" description="Helical" evidence="2">
    <location>
        <begin position="214"/>
        <end position="237"/>
    </location>
</feature>
<keyword evidence="2" id="KW-0472">Membrane</keyword>
<keyword evidence="1" id="KW-0378">Hydrolase</keyword>
<reference evidence="3" key="3">
    <citation type="submission" date="2023-05" db="EMBL/GenBank/DDBJ databases">
        <authorList>
            <person name="Smith C.H."/>
        </authorList>
    </citation>
    <scope>NUCLEOTIDE SEQUENCE</scope>
    <source>
        <strain evidence="3">CHS0354</strain>
        <tissue evidence="3">Mantle</tissue>
    </source>
</reference>
<feature type="transmembrane region" description="Helical" evidence="2">
    <location>
        <begin position="175"/>
        <end position="194"/>
    </location>
</feature>
<feature type="transmembrane region" description="Helical" evidence="2">
    <location>
        <begin position="249"/>
        <end position="267"/>
    </location>
</feature>
<keyword evidence="2" id="KW-1133">Transmembrane helix</keyword>
<organism evidence="3 4">
    <name type="scientific">Potamilus streckersoni</name>
    <dbReference type="NCBI Taxonomy" id="2493646"/>
    <lineage>
        <taxon>Eukaryota</taxon>
        <taxon>Metazoa</taxon>
        <taxon>Spiralia</taxon>
        <taxon>Lophotrochozoa</taxon>
        <taxon>Mollusca</taxon>
        <taxon>Bivalvia</taxon>
        <taxon>Autobranchia</taxon>
        <taxon>Heteroconchia</taxon>
        <taxon>Palaeoheterodonta</taxon>
        <taxon>Unionida</taxon>
        <taxon>Unionoidea</taxon>
        <taxon>Unionidae</taxon>
        <taxon>Ambleminae</taxon>
        <taxon>Lampsilini</taxon>
        <taxon>Potamilus</taxon>
    </lineage>
</organism>
<dbReference type="Gene3D" id="3.40.50.1820">
    <property type="entry name" value="alpha/beta hydrolase"/>
    <property type="match status" value="2"/>
</dbReference>
<evidence type="ECO:0000256" key="2">
    <source>
        <dbReference type="SAM" id="Phobius"/>
    </source>
</evidence>
<dbReference type="InterPro" id="IPR050300">
    <property type="entry name" value="GDXG_lipolytic_enzyme"/>
</dbReference>
<reference evidence="3" key="2">
    <citation type="journal article" date="2021" name="Genome Biol. Evol.">
        <title>Developing a high-quality reference genome for a parasitic bivalve with doubly uniparental inheritance (Bivalvia: Unionida).</title>
        <authorList>
            <person name="Smith C.H."/>
        </authorList>
    </citation>
    <scope>NUCLEOTIDE SEQUENCE</scope>
    <source>
        <strain evidence="3">CHS0354</strain>
        <tissue evidence="3">Mantle</tissue>
    </source>
</reference>
<name>A0AAE0W4T4_9BIVA</name>
<comment type="caution">
    <text evidence="3">The sequence shown here is derived from an EMBL/GenBank/DDBJ whole genome shotgun (WGS) entry which is preliminary data.</text>
</comment>
<dbReference type="EMBL" id="JAEAOA010001671">
    <property type="protein sequence ID" value="KAK3601546.1"/>
    <property type="molecule type" value="Genomic_DNA"/>
</dbReference>
<gene>
    <name evidence="3" type="ORF">CHS0354_027686</name>
</gene>
<dbReference type="GO" id="GO:0004061">
    <property type="term" value="F:arylformamidase activity"/>
    <property type="evidence" value="ECO:0007669"/>
    <property type="project" value="TreeGrafter"/>
</dbReference>
<sequence>MFVLRDVKFTKGRRGAHGESLDLDLYIPRKVRDSDSAVKDTKEVNKIDWLEEYCTNSAEELEKSDTSYGVTSDMVCTRCSDREHELAITNLRAARKVPCVLFIHGGGWRRGGKEAWRHYVYWDVNLFVATFLRFFNVFNNVGESFASNGIACAIINYPLTELGFPLILVEILMSYLCSCLLIFVFLIAGLGFIIVYDSILHTYRVMSISENPSLITLIFTIFQASGLVTNICILSLFTIKRRNYNFSTLYVLRLWGTVFIFTLLPVINGLNSLLLMNVITFIVTQGSILRKRLQRRDVSYVDQAGVVAEALRWVRRFGVTTGQLDPDQLFLAGHSAGGHLAALVTLDRSYLRKVGLGTGHLRGVISISGVYDLHCLNIPILRPLYLHPTFGKDPDAWAAASPQHHLQHHRSLNYDLLASHQCSIGDRVVAMDMHHCCHDQTQSPIEDGHQITSFRMHKGNSSCVSYEGIKVKRSFPKFLILSAQNDVHLKKQADRFVSTLSDKGILCSNHMVINGTNHFSIVAYFDRIFGNDSVLGHCIKFIVDDS</sequence>
<proteinExistence type="predicted"/>
<dbReference type="PANTHER" id="PTHR48081:SF33">
    <property type="entry name" value="KYNURENINE FORMAMIDASE"/>
    <property type="match status" value="1"/>
</dbReference>
<dbReference type="SUPFAM" id="SSF53474">
    <property type="entry name" value="alpha/beta-Hydrolases"/>
    <property type="match status" value="2"/>
</dbReference>
<dbReference type="AlphaFoldDB" id="A0AAE0W4T4"/>
<feature type="transmembrane region" description="Helical" evidence="2">
    <location>
        <begin position="145"/>
        <end position="168"/>
    </location>
</feature>
<dbReference type="PANTHER" id="PTHR48081">
    <property type="entry name" value="AB HYDROLASE SUPERFAMILY PROTEIN C4A8.06C"/>
    <property type="match status" value="1"/>
</dbReference>
<dbReference type="InterPro" id="IPR029058">
    <property type="entry name" value="AB_hydrolase_fold"/>
</dbReference>
<keyword evidence="2" id="KW-0812">Transmembrane</keyword>
<accession>A0AAE0W4T4</accession>
<keyword evidence="4" id="KW-1185">Reference proteome</keyword>
<reference evidence="3" key="1">
    <citation type="journal article" date="2021" name="Genome Biol. Evol.">
        <title>A High-Quality Reference Genome for a Parasitic Bivalve with Doubly Uniparental Inheritance (Bivalvia: Unionida).</title>
        <authorList>
            <person name="Smith C.H."/>
        </authorList>
    </citation>
    <scope>NUCLEOTIDE SEQUENCE</scope>
    <source>
        <strain evidence="3">CHS0354</strain>
    </source>
</reference>
<protein>
    <submittedName>
        <fullName evidence="3">Uncharacterized protein</fullName>
    </submittedName>
</protein>
<dbReference type="Proteomes" id="UP001195483">
    <property type="component" value="Unassembled WGS sequence"/>
</dbReference>
<feature type="transmembrane region" description="Helical" evidence="2">
    <location>
        <begin position="119"/>
        <end position="139"/>
    </location>
</feature>